<organism evidence="2 3">
    <name type="scientific">Roseibium polysiphoniae</name>
    <dbReference type="NCBI Taxonomy" id="2571221"/>
    <lineage>
        <taxon>Bacteria</taxon>
        <taxon>Pseudomonadati</taxon>
        <taxon>Pseudomonadota</taxon>
        <taxon>Alphaproteobacteria</taxon>
        <taxon>Hyphomicrobiales</taxon>
        <taxon>Stappiaceae</taxon>
        <taxon>Roseibium</taxon>
    </lineage>
</organism>
<gene>
    <name evidence="2" type="ORF">DYI23_04440</name>
</gene>
<evidence type="ECO:0000313" key="2">
    <source>
        <dbReference type="EMBL" id="MBS8259462.1"/>
    </source>
</evidence>
<dbReference type="GO" id="GO:0005886">
    <property type="term" value="C:plasma membrane"/>
    <property type="evidence" value="ECO:0007669"/>
    <property type="project" value="TreeGrafter"/>
</dbReference>
<feature type="transmembrane region" description="Helical" evidence="1">
    <location>
        <begin position="37"/>
        <end position="69"/>
    </location>
</feature>
<sequence length="153" mass="16647">MFSDVLRYPTSALNFTRFTGYFAPIGGSPLRRTTFKVLGLGFVLIGLVGVVLPLLPTTIFFILAAACFARSSPELEARILRHPHIGPPVKAWRDHGVIPPKAKMFALSGMVIGYIVFFLTSQPPLWLALAVAVVIGACALYVATRPSYPRSES</sequence>
<dbReference type="EMBL" id="QTKU01000001">
    <property type="protein sequence ID" value="MBS8259462.1"/>
    <property type="molecule type" value="Genomic_DNA"/>
</dbReference>
<reference evidence="2" key="2">
    <citation type="journal article" date="2021" name="Microorganisms">
        <title>Bacterial Dimethylsulfoniopropionate Biosynthesis in the East China Sea.</title>
        <authorList>
            <person name="Liu J."/>
            <person name="Zhang Y."/>
            <person name="Liu J."/>
            <person name="Zhong H."/>
            <person name="Williams B.T."/>
            <person name="Zheng Y."/>
            <person name="Curson A.R.J."/>
            <person name="Sun C."/>
            <person name="Sun H."/>
            <person name="Song D."/>
            <person name="Wagner Mackenzie B."/>
            <person name="Bermejo Martinez A."/>
            <person name="Todd J.D."/>
            <person name="Zhang X.H."/>
        </authorList>
    </citation>
    <scope>NUCLEOTIDE SEQUENCE</scope>
    <source>
        <strain evidence="2">AESS21</strain>
    </source>
</reference>
<protein>
    <submittedName>
        <fullName evidence="2">DUF454 domain-containing protein</fullName>
    </submittedName>
</protein>
<keyword evidence="1" id="KW-0812">Transmembrane</keyword>
<dbReference type="InterPro" id="IPR007401">
    <property type="entry name" value="DUF454"/>
</dbReference>
<comment type="caution">
    <text evidence="2">The sequence shown here is derived from an EMBL/GenBank/DDBJ whole genome shotgun (WGS) entry which is preliminary data.</text>
</comment>
<feature type="transmembrane region" description="Helical" evidence="1">
    <location>
        <begin position="102"/>
        <end position="119"/>
    </location>
</feature>
<reference evidence="2" key="1">
    <citation type="submission" date="2018-08" db="EMBL/GenBank/DDBJ databases">
        <authorList>
            <person name="Jin W."/>
            <person name="Wang H."/>
            <person name="Yang Y."/>
            <person name="Li M."/>
            <person name="Liu J."/>
        </authorList>
    </citation>
    <scope>NUCLEOTIDE SEQUENCE</scope>
    <source>
        <strain evidence="2">AESS21</strain>
    </source>
</reference>
<dbReference type="RefSeq" id="WP_213215093.1">
    <property type="nucleotide sequence ID" value="NZ_QTKU01000001.1"/>
</dbReference>
<keyword evidence="1" id="KW-1133">Transmembrane helix</keyword>
<keyword evidence="1" id="KW-0472">Membrane</keyword>
<dbReference type="AlphaFoldDB" id="A0A944GRQ1"/>
<evidence type="ECO:0000256" key="1">
    <source>
        <dbReference type="SAM" id="Phobius"/>
    </source>
</evidence>
<dbReference type="PANTHER" id="PTHR35813">
    <property type="entry name" value="INNER MEMBRANE PROTEIN YBAN"/>
    <property type="match status" value="1"/>
</dbReference>
<proteinExistence type="predicted"/>
<dbReference type="Pfam" id="PF04304">
    <property type="entry name" value="DUF454"/>
    <property type="match status" value="1"/>
</dbReference>
<dbReference type="PANTHER" id="PTHR35813:SF1">
    <property type="entry name" value="INNER MEMBRANE PROTEIN YBAN"/>
    <property type="match status" value="1"/>
</dbReference>
<feature type="transmembrane region" description="Helical" evidence="1">
    <location>
        <begin position="125"/>
        <end position="143"/>
    </location>
</feature>
<dbReference type="Proteomes" id="UP000705379">
    <property type="component" value="Unassembled WGS sequence"/>
</dbReference>
<accession>A0A944GRQ1</accession>
<evidence type="ECO:0000313" key="3">
    <source>
        <dbReference type="Proteomes" id="UP000705379"/>
    </source>
</evidence>
<name>A0A944GRQ1_9HYPH</name>